<feature type="chain" id="PRO_5042145436" evidence="2">
    <location>
        <begin position="24"/>
        <end position="332"/>
    </location>
</feature>
<dbReference type="Gene3D" id="3.40.190.150">
    <property type="entry name" value="Bordetella uptake gene, domain 1"/>
    <property type="match status" value="1"/>
</dbReference>
<evidence type="ECO:0000256" key="2">
    <source>
        <dbReference type="SAM" id="SignalP"/>
    </source>
</evidence>
<dbReference type="Pfam" id="PF03401">
    <property type="entry name" value="TctC"/>
    <property type="match status" value="1"/>
</dbReference>
<feature type="signal peptide" evidence="2">
    <location>
        <begin position="1"/>
        <end position="23"/>
    </location>
</feature>
<dbReference type="PANTHER" id="PTHR42928:SF5">
    <property type="entry name" value="BLR1237 PROTEIN"/>
    <property type="match status" value="1"/>
</dbReference>
<reference evidence="3" key="1">
    <citation type="journal article" date="2022" name="Microbiol. Resour. Announc.">
        <title>Genome Sequence of Cupriavidus campinensis Strain G5, a Member of a Bacterial Consortium Capable of Polyethylene Degradation.</title>
        <authorList>
            <person name="Schneider B."/>
            <person name="Pfeiffer F."/>
            <person name="Dyall-Smith M."/>
            <person name="Kunte H.J."/>
        </authorList>
    </citation>
    <scope>NUCLEOTIDE SEQUENCE</scope>
    <source>
        <strain evidence="3">G5</strain>
    </source>
</reference>
<sequence length="332" mass="34761">MERRDFLALLSAALILPPGLARAAPAVTKVLVGATPGGGTDIVARSLSAELEQRLRHPFIVENRGGAAGNIAAIAVAKADPDGGTLLLSYTSHAINPALFEKKPFDAIKDFTPISLIASSPLILVSRPDLGVTNLRELVALAKAKPGKLSIAVAGVGSANHLAGEMLKHEAGIDIVSVPYKGAGPAVADVVGSQADLLLGNVATVQPLLAAGKLKGLGVSSPQRLPAFPDLAPIADLVPGFDYSSWYGLLGPAGMPPDLVRELETAVRAAVAAPAMRKRLQGKVWYRWGTAPPSSRSSCRRKWRDGRRWWPSRTHAWREPADGDCGGRAADG</sequence>
<dbReference type="EMBL" id="CP097331">
    <property type="protein sequence ID" value="URF07279.1"/>
    <property type="molecule type" value="Genomic_DNA"/>
</dbReference>
<gene>
    <name evidence="3" type="ORF">M5D45_18880</name>
</gene>
<organism evidence="3 4">
    <name type="scientific">Cupriavidus campinensis</name>
    <dbReference type="NCBI Taxonomy" id="151783"/>
    <lineage>
        <taxon>Bacteria</taxon>
        <taxon>Pseudomonadati</taxon>
        <taxon>Pseudomonadota</taxon>
        <taxon>Betaproteobacteria</taxon>
        <taxon>Burkholderiales</taxon>
        <taxon>Burkholderiaceae</taxon>
        <taxon>Cupriavidus</taxon>
    </lineage>
</organism>
<dbReference type="InterPro" id="IPR042100">
    <property type="entry name" value="Bug_dom1"/>
</dbReference>
<dbReference type="SUPFAM" id="SSF53850">
    <property type="entry name" value="Periplasmic binding protein-like II"/>
    <property type="match status" value="1"/>
</dbReference>
<dbReference type="KEGG" id="ccam:M5D45_18880"/>
<evidence type="ECO:0000256" key="1">
    <source>
        <dbReference type="ARBA" id="ARBA00006987"/>
    </source>
</evidence>
<dbReference type="RefSeq" id="WP_250025740.1">
    <property type="nucleotide sequence ID" value="NZ_CP097331.1"/>
</dbReference>
<reference evidence="3" key="2">
    <citation type="submission" date="2022-05" db="EMBL/GenBank/DDBJ databases">
        <authorList>
            <person name="Kunte H.-J."/>
        </authorList>
    </citation>
    <scope>NUCLEOTIDE SEQUENCE</scope>
    <source>
        <strain evidence="3">G5</strain>
    </source>
</reference>
<name>A0AAE9I3X3_9BURK</name>
<accession>A0AAE9I3X3</accession>
<dbReference type="Gene3D" id="3.40.190.10">
    <property type="entry name" value="Periplasmic binding protein-like II"/>
    <property type="match status" value="1"/>
</dbReference>
<comment type="similarity">
    <text evidence="1">Belongs to the UPF0065 (bug) family.</text>
</comment>
<evidence type="ECO:0000313" key="4">
    <source>
        <dbReference type="Proteomes" id="UP001056132"/>
    </source>
</evidence>
<dbReference type="AlphaFoldDB" id="A0AAE9I3X3"/>
<evidence type="ECO:0000313" key="3">
    <source>
        <dbReference type="EMBL" id="URF07279.1"/>
    </source>
</evidence>
<dbReference type="Proteomes" id="UP001056132">
    <property type="component" value="Chromosome 2"/>
</dbReference>
<keyword evidence="2" id="KW-0732">Signal</keyword>
<protein>
    <submittedName>
        <fullName evidence="3">Tripartite tricarboxylate transporter substrate-binding protein</fullName>
    </submittedName>
</protein>
<dbReference type="PANTHER" id="PTHR42928">
    <property type="entry name" value="TRICARBOXYLATE-BINDING PROTEIN"/>
    <property type="match status" value="1"/>
</dbReference>
<dbReference type="InterPro" id="IPR005064">
    <property type="entry name" value="BUG"/>
</dbReference>
<proteinExistence type="inferred from homology"/>